<accession>A0ABV0N9F7</accession>
<feature type="compositionally biased region" description="Polar residues" evidence="2">
    <location>
        <begin position="108"/>
        <end position="131"/>
    </location>
</feature>
<reference evidence="3 4" key="1">
    <citation type="submission" date="2021-06" db="EMBL/GenBank/DDBJ databases">
        <authorList>
            <person name="Palmer J.M."/>
        </authorList>
    </citation>
    <scope>NUCLEOTIDE SEQUENCE [LARGE SCALE GENOMIC DNA]</scope>
    <source>
        <strain evidence="3 4">GA_2019</strain>
        <tissue evidence="3">Muscle</tissue>
    </source>
</reference>
<comment type="caution">
    <text evidence="3">The sequence shown here is derived from an EMBL/GenBank/DDBJ whole genome shotgun (WGS) entry which is preliminary data.</text>
</comment>
<keyword evidence="1" id="KW-0175">Coiled coil</keyword>
<evidence type="ECO:0000313" key="4">
    <source>
        <dbReference type="Proteomes" id="UP001476798"/>
    </source>
</evidence>
<evidence type="ECO:0000256" key="1">
    <source>
        <dbReference type="SAM" id="Coils"/>
    </source>
</evidence>
<gene>
    <name evidence="3" type="ORF">GOODEAATRI_010328</name>
</gene>
<keyword evidence="4" id="KW-1185">Reference proteome</keyword>
<feature type="compositionally biased region" description="Basic and acidic residues" evidence="2">
    <location>
        <begin position="228"/>
        <end position="248"/>
    </location>
</feature>
<feature type="coiled-coil region" evidence="1">
    <location>
        <begin position="24"/>
        <end position="51"/>
    </location>
</feature>
<protein>
    <submittedName>
        <fullName evidence="3">Uncharacterized protein</fullName>
    </submittedName>
</protein>
<dbReference type="EMBL" id="JAHRIO010030586">
    <property type="protein sequence ID" value="MEQ2168040.1"/>
    <property type="molecule type" value="Genomic_DNA"/>
</dbReference>
<sequence length="301" mass="32534">MSVQRLELKTEEDSAVEEELTVSITEVEVLEEQAQQKAEGIKREKMSQKQNGMFLTPHMLPVLQSQVSQRRKPLMISVFLPPVPAPDPPLWTVPESHSNSHSDESPIRSPSKTTTLHINLASPTSEKNTSPFELRPAAANPSDSVTESLSPADETTESTEEQPEALKDQEEKEKQSELEQNSSAPAFAQEGLAQPTDQSKVRFTIATAWQRLQSPPTSPSAVPAAQDGEVKAAGQKDQDQKAEPDSLMKAELLPSPVRGRSSGSFTSKLQSSAPSSPAEPQTAEAARTSGENTDAFTGIGI</sequence>
<feature type="compositionally biased region" description="Basic and acidic residues" evidence="2">
    <location>
        <begin position="164"/>
        <end position="177"/>
    </location>
</feature>
<proteinExistence type="predicted"/>
<organism evidence="3 4">
    <name type="scientific">Goodea atripinnis</name>
    <dbReference type="NCBI Taxonomy" id="208336"/>
    <lineage>
        <taxon>Eukaryota</taxon>
        <taxon>Metazoa</taxon>
        <taxon>Chordata</taxon>
        <taxon>Craniata</taxon>
        <taxon>Vertebrata</taxon>
        <taxon>Euteleostomi</taxon>
        <taxon>Actinopterygii</taxon>
        <taxon>Neopterygii</taxon>
        <taxon>Teleostei</taxon>
        <taxon>Neoteleostei</taxon>
        <taxon>Acanthomorphata</taxon>
        <taxon>Ovalentaria</taxon>
        <taxon>Atherinomorphae</taxon>
        <taxon>Cyprinodontiformes</taxon>
        <taxon>Goodeidae</taxon>
        <taxon>Goodea</taxon>
    </lineage>
</organism>
<feature type="region of interest" description="Disordered" evidence="2">
    <location>
        <begin position="81"/>
        <end position="301"/>
    </location>
</feature>
<dbReference type="Proteomes" id="UP001476798">
    <property type="component" value="Unassembled WGS sequence"/>
</dbReference>
<feature type="compositionally biased region" description="Pro residues" evidence="2">
    <location>
        <begin position="81"/>
        <end position="91"/>
    </location>
</feature>
<evidence type="ECO:0000313" key="3">
    <source>
        <dbReference type="EMBL" id="MEQ2168040.1"/>
    </source>
</evidence>
<feature type="compositionally biased region" description="Acidic residues" evidence="2">
    <location>
        <begin position="154"/>
        <end position="163"/>
    </location>
</feature>
<name>A0ABV0N9F7_9TELE</name>
<feature type="compositionally biased region" description="Low complexity" evidence="2">
    <location>
        <begin position="270"/>
        <end position="286"/>
    </location>
</feature>
<evidence type="ECO:0000256" key="2">
    <source>
        <dbReference type="SAM" id="MobiDB-lite"/>
    </source>
</evidence>